<reference evidence="1" key="1">
    <citation type="journal article" date="2005" name="BMC Biol.">
        <title>The sequence of rice chromosomes 11 and 12, rich in disease resistance genes and recent gene duplications.</title>
        <authorList>
            <consortium name="The rice chromosomes 11 and 12 sequencing consortia"/>
        </authorList>
    </citation>
    <scope>NUCLEOTIDE SEQUENCE [LARGE SCALE GENOMIC DNA]</scope>
</reference>
<organism evidence="1">
    <name type="scientific">Oryza sativa subsp. japonica</name>
    <name type="common">Rice</name>
    <dbReference type="NCBI Taxonomy" id="39947"/>
    <lineage>
        <taxon>Eukaryota</taxon>
        <taxon>Viridiplantae</taxon>
        <taxon>Streptophyta</taxon>
        <taxon>Embryophyta</taxon>
        <taxon>Tracheophyta</taxon>
        <taxon>Spermatophyta</taxon>
        <taxon>Magnoliopsida</taxon>
        <taxon>Liliopsida</taxon>
        <taxon>Poales</taxon>
        <taxon>Poaceae</taxon>
        <taxon>BOP clade</taxon>
        <taxon>Oryzoideae</taxon>
        <taxon>Oryzeae</taxon>
        <taxon>Oryzinae</taxon>
        <taxon>Oryza</taxon>
        <taxon>Oryza sativa</taxon>
    </lineage>
</organism>
<gene>
    <name evidence="1" type="ordered locus">LOC_Os11g47339</name>
</gene>
<dbReference type="EMBL" id="DP000010">
    <property type="protein sequence ID" value="ABA95550.1"/>
    <property type="molecule type" value="Genomic_DNA"/>
</dbReference>
<evidence type="ECO:0000313" key="1">
    <source>
        <dbReference type="EMBL" id="ABA95550.1"/>
    </source>
</evidence>
<reference evidence="1" key="2">
    <citation type="submission" date="2005-04" db="EMBL/GenBank/DDBJ databases">
        <authorList>
            <person name="Buell C.R."/>
            <person name="Wing R.A."/>
            <person name="McCombie W.A."/>
            <person name="Ouyang S."/>
        </authorList>
    </citation>
    <scope>NUCLEOTIDE SEQUENCE</scope>
</reference>
<sequence length="47" mass="4855">MAAGGGDAALWGGVAVAARAMNTCMLKVGNGKCMLKVGNGRRVIWQY</sequence>
<reference evidence="1" key="3">
    <citation type="submission" date="2006-01" db="EMBL/GenBank/DDBJ databases">
        <authorList>
            <person name="Buell R."/>
        </authorList>
    </citation>
    <scope>NUCLEOTIDE SEQUENCE</scope>
</reference>
<dbReference type="AlphaFoldDB" id="Q2QZ85"/>
<protein>
    <submittedName>
        <fullName evidence="1">Uncharacterized protein</fullName>
    </submittedName>
</protein>
<accession>Q2QZ85</accession>
<name>Q2QZ85_ORYSJ</name>
<proteinExistence type="predicted"/>